<dbReference type="AlphaFoldDB" id="A0A7Z9A3T6"/>
<evidence type="ECO:0000259" key="1">
    <source>
        <dbReference type="Pfam" id="PF14062"/>
    </source>
</evidence>
<sequence length="276" mass="31273">MRGTLYERFTHLYPYHHQVLTAGLTWDEVESLYGEASGDELTRHNTYPVILAVDEGLLTRIEQNVTDFMRYTGREPRPVTARSLGEYAGNIIGEYEARTLDTTISEVAEKIFQQLERHPRVSTYKRRTDKITELFSPGFTPVDVPYCVPEALVSASATWGADTLLVLVDFPVEQPADVLAHVPCVPAETPLDTPAFYALTRYWQEYTYATLAYIDRYGIILYRQFPPESHEAMQLAAEHDLVSVGECRQANGTLDELAQSLHTQNYGRVYWGGGLQ</sequence>
<organism evidence="2 3">
    <name type="scientific">Rothia aeria</name>
    <dbReference type="NCBI Taxonomy" id="172042"/>
    <lineage>
        <taxon>Bacteria</taxon>
        <taxon>Bacillati</taxon>
        <taxon>Actinomycetota</taxon>
        <taxon>Actinomycetes</taxon>
        <taxon>Micrococcales</taxon>
        <taxon>Micrococcaceae</taxon>
        <taxon>Rothia</taxon>
    </lineage>
</organism>
<protein>
    <recommendedName>
        <fullName evidence="1">DUF4253 domain-containing protein</fullName>
    </recommendedName>
</protein>
<gene>
    <name evidence="2" type="ORF">NCTC10207_01097</name>
</gene>
<dbReference type="InterPro" id="IPR025349">
    <property type="entry name" value="DUF4253"/>
</dbReference>
<dbReference type="Proteomes" id="UP000282386">
    <property type="component" value="Chromosome"/>
</dbReference>
<proteinExistence type="predicted"/>
<dbReference type="EMBL" id="LR134479">
    <property type="protein sequence ID" value="VEI23001.1"/>
    <property type="molecule type" value="Genomic_DNA"/>
</dbReference>
<evidence type="ECO:0000313" key="3">
    <source>
        <dbReference type="Proteomes" id="UP000282386"/>
    </source>
</evidence>
<accession>A0A7Z9A3T6</accession>
<dbReference type="Pfam" id="PF14062">
    <property type="entry name" value="DUF4253"/>
    <property type="match status" value="1"/>
</dbReference>
<feature type="domain" description="DUF4253" evidence="1">
    <location>
        <begin position="167"/>
        <end position="266"/>
    </location>
</feature>
<reference evidence="2 3" key="1">
    <citation type="submission" date="2018-12" db="EMBL/GenBank/DDBJ databases">
        <authorList>
            <consortium name="Pathogen Informatics"/>
        </authorList>
    </citation>
    <scope>NUCLEOTIDE SEQUENCE [LARGE SCALE GENOMIC DNA]</scope>
    <source>
        <strain evidence="2 3">NCTC10207</strain>
    </source>
</reference>
<evidence type="ECO:0000313" key="2">
    <source>
        <dbReference type="EMBL" id="VEI23001.1"/>
    </source>
</evidence>
<dbReference type="RefSeq" id="WP_126500007.1">
    <property type="nucleotide sequence ID" value="NZ_LR134479.1"/>
</dbReference>
<name>A0A7Z9A3T6_9MICC</name>